<reference evidence="1 2" key="1">
    <citation type="submission" date="2018-06" db="EMBL/GenBank/DDBJ databases">
        <title>Genomic Encyclopedia of Archaeal and Bacterial Type Strains, Phase II (KMG-II): from individual species to whole genera.</title>
        <authorList>
            <person name="Goeker M."/>
        </authorList>
    </citation>
    <scope>NUCLEOTIDE SEQUENCE [LARGE SCALE GENOMIC DNA]</scope>
    <source>
        <strain evidence="1 2">DSM 22011</strain>
    </source>
</reference>
<organism evidence="1 2">
    <name type="scientific">Salipiger aestuarii</name>
    <dbReference type="NCBI Taxonomy" id="568098"/>
    <lineage>
        <taxon>Bacteria</taxon>
        <taxon>Pseudomonadati</taxon>
        <taxon>Pseudomonadota</taxon>
        <taxon>Alphaproteobacteria</taxon>
        <taxon>Rhodobacterales</taxon>
        <taxon>Roseobacteraceae</taxon>
        <taxon>Salipiger</taxon>
    </lineage>
</organism>
<dbReference type="RefSeq" id="WP_111550941.1">
    <property type="nucleotide sequence ID" value="NZ_LIGK01000029.1"/>
</dbReference>
<evidence type="ECO:0000313" key="1">
    <source>
        <dbReference type="EMBL" id="RAK13193.1"/>
    </source>
</evidence>
<dbReference type="AlphaFoldDB" id="A0A327XX08"/>
<sequence length="172" mass="17604">MHRASYVNGRTVSLVAGLAVLFGCDVGMGAGGGFKAQYFSARDALEDGQYNRARRQYLALIEDAGPLAPRIELEYAHGELRAGRFGDAARIAAGLAARQTGDARGAALAVQGTAQHEMGIAALAAGDTATGAAALQSARRALAEVLENSPALDPLGAMAGRAAAIDARLARL</sequence>
<keyword evidence="2" id="KW-1185">Reference proteome</keyword>
<dbReference type="OrthoDB" id="7862771at2"/>
<dbReference type="EMBL" id="QLMG01000039">
    <property type="protein sequence ID" value="RAK13193.1"/>
    <property type="molecule type" value="Genomic_DNA"/>
</dbReference>
<proteinExistence type="predicted"/>
<name>A0A327XX08_9RHOB</name>
<evidence type="ECO:0008006" key="3">
    <source>
        <dbReference type="Google" id="ProtNLM"/>
    </source>
</evidence>
<dbReference type="Proteomes" id="UP000249165">
    <property type="component" value="Unassembled WGS sequence"/>
</dbReference>
<accession>A0A327XX08</accession>
<evidence type="ECO:0000313" key="2">
    <source>
        <dbReference type="Proteomes" id="UP000249165"/>
    </source>
</evidence>
<comment type="caution">
    <text evidence="1">The sequence shown here is derived from an EMBL/GenBank/DDBJ whole genome shotgun (WGS) entry which is preliminary data.</text>
</comment>
<protein>
    <recommendedName>
        <fullName evidence="3">Tetratricopeptide repeat protein</fullName>
    </recommendedName>
</protein>
<gene>
    <name evidence="1" type="ORF">ATI53_103922</name>
</gene>
<dbReference type="PROSITE" id="PS51257">
    <property type="entry name" value="PROKAR_LIPOPROTEIN"/>
    <property type="match status" value="1"/>
</dbReference>